<dbReference type="EMBL" id="CAJNOG010000706">
    <property type="protein sequence ID" value="CAF1340604.1"/>
    <property type="molecule type" value="Genomic_DNA"/>
</dbReference>
<dbReference type="Proteomes" id="UP000663844">
    <property type="component" value="Unassembled WGS sequence"/>
</dbReference>
<proteinExistence type="predicted"/>
<name>A0A815GMQ1_9BILA</name>
<gene>
    <name evidence="1" type="ORF">JYZ213_LOCUS34472</name>
    <name evidence="2" type="ORF">OXD698_LOCUS26345</name>
</gene>
<accession>A0A815GMQ1</accession>
<protein>
    <recommendedName>
        <fullName evidence="4">F-box domain-containing protein</fullName>
    </recommendedName>
</protein>
<evidence type="ECO:0000313" key="1">
    <source>
        <dbReference type="EMBL" id="CAF1340604.1"/>
    </source>
</evidence>
<comment type="caution">
    <text evidence="1">The sequence shown here is derived from an EMBL/GenBank/DDBJ whole genome shotgun (WGS) entry which is preliminary data.</text>
</comment>
<dbReference type="AlphaFoldDB" id="A0A815GMQ1"/>
<evidence type="ECO:0000313" key="3">
    <source>
        <dbReference type="Proteomes" id="UP000663845"/>
    </source>
</evidence>
<evidence type="ECO:0008006" key="4">
    <source>
        <dbReference type="Google" id="ProtNLM"/>
    </source>
</evidence>
<dbReference type="Proteomes" id="UP000663845">
    <property type="component" value="Unassembled WGS sequence"/>
</dbReference>
<organism evidence="1 3">
    <name type="scientific">Adineta steineri</name>
    <dbReference type="NCBI Taxonomy" id="433720"/>
    <lineage>
        <taxon>Eukaryota</taxon>
        <taxon>Metazoa</taxon>
        <taxon>Spiralia</taxon>
        <taxon>Gnathifera</taxon>
        <taxon>Rotifera</taxon>
        <taxon>Eurotatoria</taxon>
        <taxon>Bdelloidea</taxon>
        <taxon>Adinetida</taxon>
        <taxon>Adinetidae</taxon>
        <taxon>Adineta</taxon>
    </lineage>
</organism>
<reference evidence="1" key="1">
    <citation type="submission" date="2021-02" db="EMBL/GenBank/DDBJ databases">
        <authorList>
            <person name="Nowell W R."/>
        </authorList>
    </citation>
    <scope>NUCLEOTIDE SEQUENCE</scope>
</reference>
<evidence type="ECO:0000313" key="2">
    <source>
        <dbReference type="EMBL" id="CAF3945043.1"/>
    </source>
</evidence>
<dbReference type="EMBL" id="CAJOAZ010002614">
    <property type="protein sequence ID" value="CAF3945043.1"/>
    <property type="molecule type" value="Genomic_DNA"/>
</dbReference>
<sequence>MQFESFSNELFLGIFEYLTTSHIYHAFHDVNTRFNGLILEYFRTCNINLRSISKFDFDIISQHYLMATIDRITSLCLSDDDDTPAQIDLFFSYGFLLRQFINLQSLFLCNIRSEQMMDKIMLDLPYLSNLTYLTFEECYFPGQNNQDKAISYVNSIWNIPKLVSCTFKVQYKYQKSHHFVNKYRRDNSLYILPTVTSSTLNYLSFIGLEQCDIMMDQLFIHTPSLRRLLVNKCVSINRNPSTMILSLTTLILIFSQQQQSRFFTSLLQNMPNLLHLKVKADQMYGLLIAQQWEQIIHDYIPKLKRLQFKIGFNLHDWQSQKEQVNGILAGYRSPFWLVERHWFVQCDWNSDRENACLYTLPYAFDNFQFSSPIVSQSTIPYDNNSRSYDCVHNLMYKPRLYYLSSPPHIQFFNIQHLSIEFPVTAHFWSIIPKLNHLISLDVLSNDHNEICQQQLQDLLDRAPRLTSIRISWKTLTSPLMQLFNSQNLSVYQLELLCYGKPLNNEQCIAINSIIPGIHCKVLKLNVANRTCILDLVNTLNHLHALNVECYKDKFNRIVESSRDELCEWLQEQLSSTFSTTKISRQDDTIRLWIR</sequence>